<keyword evidence="3" id="KW-1185">Reference proteome</keyword>
<dbReference type="EMBL" id="SHLD01000001">
    <property type="protein sequence ID" value="RZU74410.1"/>
    <property type="molecule type" value="Genomic_DNA"/>
</dbReference>
<keyword evidence="1" id="KW-0472">Membrane</keyword>
<dbReference type="AlphaFoldDB" id="A0A4Q8B9J9"/>
<comment type="caution">
    <text evidence="2">The sequence shown here is derived from an EMBL/GenBank/DDBJ whole genome shotgun (WGS) entry which is preliminary data.</text>
</comment>
<dbReference type="RefSeq" id="WP_130333655.1">
    <property type="nucleotide sequence ID" value="NZ_SHLD01000001.1"/>
</dbReference>
<dbReference type="Proteomes" id="UP000294114">
    <property type="component" value="Unassembled WGS sequence"/>
</dbReference>
<accession>A0A4Q8B9J9</accession>
<organism evidence="2 3">
    <name type="scientific">Micromonospora kangleipakensis</name>
    <dbReference type="NCBI Taxonomy" id="1077942"/>
    <lineage>
        <taxon>Bacteria</taxon>
        <taxon>Bacillati</taxon>
        <taxon>Actinomycetota</taxon>
        <taxon>Actinomycetes</taxon>
        <taxon>Micromonosporales</taxon>
        <taxon>Micromonosporaceae</taxon>
        <taxon>Micromonospora</taxon>
    </lineage>
</organism>
<feature type="transmembrane region" description="Helical" evidence="1">
    <location>
        <begin position="59"/>
        <end position="80"/>
    </location>
</feature>
<proteinExistence type="predicted"/>
<sequence length="86" mass="10146">MDEPGRERRVREEVSWHRATILELFFDLVFVFALNRISLRLLDDFHSGRLGFSQFAETLLLFLGLWFMWQTTAALTVRVAGSVQQW</sequence>
<dbReference type="Pfam" id="PF06772">
    <property type="entry name" value="LtrA"/>
    <property type="match status" value="1"/>
</dbReference>
<dbReference type="InterPro" id="IPR010640">
    <property type="entry name" value="Low_temperature_requirement_A"/>
</dbReference>
<gene>
    <name evidence="2" type="ORF">EV384_2868</name>
</gene>
<dbReference type="OrthoDB" id="7698234at2"/>
<reference evidence="2 3" key="1">
    <citation type="submission" date="2019-02" db="EMBL/GenBank/DDBJ databases">
        <title>Sequencing the genomes of 1000 actinobacteria strains.</title>
        <authorList>
            <person name="Klenk H.-P."/>
        </authorList>
    </citation>
    <scope>NUCLEOTIDE SEQUENCE [LARGE SCALE GENOMIC DNA]</scope>
    <source>
        <strain evidence="2 3">DSM 45612</strain>
    </source>
</reference>
<name>A0A4Q8B9J9_9ACTN</name>
<protein>
    <submittedName>
        <fullName evidence="2">Low temperature requirement A protein (LtrA)</fullName>
    </submittedName>
</protein>
<evidence type="ECO:0000313" key="2">
    <source>
        <dbReference type="EMBL" id="RZU74410.1"/>
    </source>
</evidence>
<keyword evidence="1" id="KW-1133">Transmembrane helix</keyword>
<keyword evidence="1" id="KW-0812">Transmembrane</keyword>
<feature type="transmembrane region" description="Helical" evidence="1">
    <location>
        <begin position="21"/>
        <end position="39"/>
    </location>
</feature>
<evidence type="ECO:0000313" key="3">
    <source>
        <dbReference type="Proteomes" id="UP000294114"/>
    </source>
</evidence>
<evidence type="ECO:0000256" key="1">
    <source>
        <dbReference type="SAM" id="Phobius"/>
    </source>
</evidence>